<dbReference type="Pfam" id="PF03415">
    <property type="entry name" value="Peptidase_C11"/>
    <property type="match status" value="1"/>
</dbReference>
<dbReference type="InterPro" id="IPR005077">
    <property type="entry name" value="Peptidase_C11"/>
</dbReference>
<evidence type="ECO:0000313" key="2">
    <source>
        <dbReference type="Proteomes" id="UP000537131"/>
    </source>
</evidence>
<keyword evidence="2" id="KW-1185">Reference proteome</keyword>
<accession>A0A7Y0HQQ1</accession>
<reference evidence="1 2" key="1">
    <citation type="submission" date="2020-04" db="EMBL/GenBank/DDBJ databases">
        <authorList>
            <person name="Doyle D.A."/>
        </authorList>
    </citation>
    <scope>NUCLEOTIDE SEQUENCE [LARGE SCALE GENOMIC DNA]</scope>
    <source>
        <strain evidence="1 2">P21</strain>
    </source>
</reference>
<dbReference type="AlphaFoldDB" id="A0A7Y0HQQ1"/>
<protein>
    <submittedName>
        <fullName evidence="1">Clostripain</fullName>
    </submittedName>
</protein>
<reference evidence="1 2" key="2">
    <citation type="submission" date="2020-06" db="EMBL/GenBank/DDBJ databases">
        <title>Complete Genome Sequence of Clostridium muelleri sp. nov. P21T, an Acid-Alcohol Producing Acetogen Isolated from Old Hay.</title>
        <authorList>
            <person name="Duncan K.E."/>
            <person name="Tanner R.S."/>
        </authorList>
    </citation>
    <scope>NUCLEOTIDE SEQUENCE [LARGE SCALE GENOMIC DNA]</scope>
    <source>
        <strain evidence="1 2">P21</strain>
    </source>
</reference>
<sequence>MSNSGIKKWTILIYADGNNEMEEIMYKSLLACEKVGSSNDINVVVQIGKLGNYKNNNKDSWSGVRRCYAKNGESVLVEDLGKANMADPNVLYDFIKWGCKNYKAEHFMLVLSDHGGDFIGCFTDLSLDVPYIMGIPEMIEAVNAVRKNLHYIIDILVLDMCYMNCVEILYELGQEEKSAVKTAITYVDYAAYEGISYDKLVFNTQKYSISTDMNLFIRYLIEDQDFNLAAFEINHEKLEKIKLLFSNAAKTIENPLEVINNSNVNLEKVDFVKNINDNLKSIVIYSKKPFYGINVSVNAICEDVGYLIVFYRKLAFSKNNLWTELLSNKDLDKMPVQKDKINVSLKGSSEEKVHYILKFNN</sequence>
<dbReference type="EMBL" id="JABBNI010000031">
    <property type="protein sequence ID" value="NMM64038.1"/>
    <property type="molecule type" value="Genomic_DNA"/>
</dbReference>
<gene>
    <name evidence="1" type="ORF">HBE96_15430</name>
</gene>
<comment type="caution">
    <text evidence="1">The sequence shown here is derived from an EMBL/GenBank/DDBJ whole genome shotgun (WGS) entry which is preliminary data.</text>
</comment>
<dbReference type="RefSeq" id="WP_169298636.1">
    <property type="nucleotide sequence ID" value="NZ_JABBNI010000031.1"/>
</dbReference>
<dbReference type="PANTHER" id="PTHR37835">
    <property type="entry name" value="ALPHA-CLOSTRIPAIN"/>
    <property type="match status" value="1"/>
</dbReference>
<evidence type="ECO:0000313" key="1">
    <source>
        <dbReference type="EMBL" id="NMM64038.1"/>
    </source>
</evidence>
<dbReference type="Gene3D" id="3.40.50.11970">
    <property type="match status" value="1"/>
</dbReference>
<proteinExistence type="predicted"/>
<dbReference type="Proteomes" id="UP000537131">
    <property type="component" value="Unassembled WGS sequence"/>
</dbReference>
<organism evidence="1 2">
    <name type="scientific">Clostridium muellerianum</name>
    <dbReference type="NCBI Taxonomy" id="2716538"/>
    <lineage>
        <taxon>Bacteria</taxon>
        <taxon>Bacillati</taxon>
        <taxon>Bacillota</taxon>
        <taxon>Clostridia</taxon>
        <taxon>Eubacteriales</taxon>
        <taxon>Clostridiaceae</taxon>
        <taxon>Clostridium</taxon>
    </lineage>
</organism>
<dbReference type="PANTHER" id="PTHR37835:SF1">
    <property type="entry name" value="ALPHA-CLOSTRIPAIN"/>
    <property type="match status" value="1"/>
</dbReference>
<name>A0A7Y0HQQ1_9CLOT</name>